<evidence type="ECO:0000256" key="1">
    <source>
        <dbReference type="SAM" id="Phobius"/>
    </source>
</evidence>
<gene>
    <name evidence="2" type="ORF">L873DRAFT_1836587</name>
</gene>
<reference evidence="2 3" key="1">
    <citation type="journal article" date="2018" name="Nat. Ecol. Evol.">
        <title>Pezizomycetes genomes reveal the molecular basis of ectomycorrhizal truffle lifestyle.</title>
        <authorList>
            <person name="Murat C."/>
            <person name="Payen T."/>
            <person name="Noel B."/>
            <person name="Kuo A."/>
            <person name="Morin E."/>
            <person name="Chen J."/>
            <person name="Kohler A."/>
            <person name="Krizsan K."/>
            <person name="Balestrini R."/>
            <person name="Da Silva C."/>
            <person name="Montanini B."/>
            <person name="Hainaut M."/>
            <person name="Levati E."/>
            <person name="Barry K.W."/>
            <person name="Belfiori B."/>
            <person name="Cichocki N."/>
            <person name="Clum A."/>
            <person name="Dockter R.B."/>
            <person name="Fauchery L."/>
            <person name="Guy J."/>
            <person name="Iotti M."/>
            <person name="Le Tacon F."/>
            <person name="Lindquist E.A."/>
            <person name="Lipzen A."/>
            <person name="Malagnac F."/>
            <person name="Mello A."/>
            <person name="Molinier V."/>
            <person name="Miyauchi S."/>
            <person name="Poulain J."/>
            <person name="Riccioni C."/>
            <person name="Rubini A."/>
            <person name="Sitrit Y."/>
            <person name="Splivallo R."/>
            <person name="Traeger S."/>
            <person name="Wang M."/>
            <person name="Zifcakova L."/>
            <person name="Wipf D."/>
            <person name="Zambonelli A."/>
            <person name="Paolocci F."/>
            <person name="Nowrousian M."/>
            <person name="Ottonello S."/>
            <person name="Baldrian P."/>
            <person name="Spatafora J.W."/>
            <person name="Henrissat B."/>
            <person name="Nagy L.G."/>
            <person name="Aury J.M."/>
            <person name="Wincker P."/>
            <person name="Grigoriev I.V."/>
            <person name="Bonfante P."/>
            <person name="Martin F.M."/>
        </authorList>
    </citation>
    <scope>NUCLEOTIDE SEQUENCE [LARGE SCALE GENOMIC DNA]</scope>
    <source>
        <strain evidence="2 3">120613-1</strain>
    </source>
</reference>
<dbReference type="OrthoDB" id="2213137at2759"/>
<feature type="transmembrane region" description="Helical" evidence="1">
    <location>
        <begin position="217"/>
        <end position="236"/>
    </location>
</feature>
<keyword evidence="1" id="KW-0812">Transmembrane</keyword>
<protein>
    <submittedName>
        <fullName evidence="2">MFS general substrate transporter</fullName>
    </submittedName>
</protein>
<feature type="transmembrane region" description="Helical" evidence="1">
    <location>
        <begin position="182"/>
        <end position="205"/>
    </location>
</feature>
<dbReference type="InterPro" id="IPR050327">
    <property type="entry name" value="Proton-linked_MCT"/>
</dbReference>
<feature type="transmembrane region" description="Helical" evidence="1">
    <location>
        <begin position="45"/>
        <end position="67"/>
    </location>
</feature>
<keyword evidence="1" id="KW-0472">Membrane</keyword>
<dbReference type="Proteomes" id="UP000276215">
    <property type="component" value="Unassembled WGS sequence"/>
</dbReference>
<dbReference type="PANTHER" id="PTHR11360:SF315">
    <property type="entry name" value="TRANSPORTER MCH2-RELATED"/>
    <property type="match status" value="1"/>
</dbReference>
<keyword evidence="3" id="KW-1185">Reference proteome</keyword>
<evidence type="ECO:0000313" key="3">
    <source>
        <dbReference type="Proteomes" id="UP000276215"/>
    </source>
</evidence>
<dbReference type="Gene3D" id="1.20.1250.20">
    <property type="entry name" value="MFS general substrate transporter like domains"/>
    <property type="match status" value="1"/>
</dbReference>
<proteinExistence type="predicted"/>
<dbReference type="PANTHER" id="PTHR11360">
    <property type="entry name" value="MONOCARBOXYLATE TRANSPORTER"/>
    <property type="match status" value="1"/>
</dbReference>
<dbReference type="STRING" id="1336337.A0A3N4JJY6"/>
<organism evidence="2 3">
    <name type="scientific">Choiromyces venosus 120613-1</name>
    <dbReference type="NCBI Taxonomy" id="1336337"/>
    <lineage>
        <taxon>Eukaryota</taxon>
        <taxon>Fungi</taxon>
        <taxon>Dikarya</taxon>
        <taxon>Ascomycota</taxon>
        <taxon>Pezizomycotina</taxon>
        <taxon>Pezizomycetes</taxon>
        <taxon>Pezizales</taxon>
        <taxon>Tuberaceae</taxon>
        <taxon>Choiromyces</taxon>
    </lineage>
</organism>
<name>A0A3N4JJY6_9PEZI</name>
<sequence length="292" mass="32095">MLIAPLATAFARHTSTRKTIVVGIIFEVAAPIAASFATKHRVANGIAAAGSGIGGLIFSLSIQEIITIMGVEWAFRTVAIRVGVVNSICTLLIRDRNKIINPNKRAFDYRLFKRGNFYWPVGMTKQQGSISTAMLNPGMAFGRPLAGLSSDYFGRINISGNMTLLSALNCFFIWIFPKTFAVALVFSLVSGAVCGVFWTTISPVVVEVVGIEELPRALSLTWLWITLPTTFSKPIGLYLRRPGVHNEYLYPQIFSGVMYLAATGCIGRSSDERERQKLYAKMEGRRKGLEVC</sequence>
<dbReference type="InterPro" id="IPR036259">
    <property type="entry name" value="MFS_trans_sf"/>
</dbReference>
<dbReference type="SUPFAM" id="SSF103473">
    <property type="entry name" value="MFS general substrate transporter"/>
    <property type="match status" value="1"/>
</dbReference>
<dbReference type="EMBL" id="ML120409">
    <property type="protein sequence ID" value="RPA97021.1"/>
    <property type="molecule type" value="Genomic_DNA"/>
</dbReference>
<dbReference type="AlphaFoldDB" id="A0A3N4JJY6"/>
<evidence type="ECO:0000313" key="2">
    <source>
        <dbReference type="EMBL" id="RPA97021.1"/>
    </source>
</evidence>
<feature type="transmembrane region" description="Helical" evidence="1">
    <location>
        <begin position="20"/>
        <end position="38"/>
    </location>
</feature>
<accession>A0A3N4JJY6</accession>
<keyword evidence="1" id="KW-1133">Transmembrane helix</keyword>